<dbReference type="PANTHER" id="PTHR43459">
    <property type="entry name" value="ENOYL-COA HYDRATASE"/>
    <property type="match status" value="1"/>
</dbReference>
<dbReference type="InterPro" id="IPR018376">
    <property type="entry name" value="Enoyl-CoA_hyd/isom_CS"/>
</dbReference>
<dbReference type="Proteomes" id="UP000268829">
    <property type="component" value="Unassembled WGS sequence"/>
</dbReference>
<organism evidence="2 3">
    <name type="scientific">Brevibacillus gelatini</name>
    <dbReference type="NCBI Taxonomy" id="1655277"/>
    <lineage>
        <taxon>Bacteria</taxon>
        <taxon>Bacillati</taxon>
        <taxon>Bacillota</taxon>
        <taxon>Bacilli</taxon>
        <taxon>Bacillales</taxon>
        <taxon>Paenibacillaceae</taxon>
        <taxon>Brevibacillus</taxon>
    </lineage>
</organism>
<dbReference type="SUPFAM" id="SSF52096">
    <property type="entry name" value="ClpP/crotonase"/>
    <property type="match status" value="1"/>
</dbReference>
<dbReference type="RefSeq" id="WP_122905821.1">
    <property type="nucleotide sequence ID" value="NZ_RHHS01000039.1"/>
</dbReference>
<accession>A0A3M8AU20</accession>
<dbReference type="PANTHER" id="PTHR43459:SF1">
    <property type="entry name" value="EG:BACN32G11.4 PROTEIN"/>
    <property type="match status" value="1"/>
</dbReference>
<dbReference type="Gene3D" id="3.90.226.10">
    <property type="entry name" value="2-enoyl-CoA Hydratase, Chain A, domain 1"/>
    <property type="match status" value="1"/>
</dbReference>
<proteinExistence type="inferred from homology"/>
<keyword evidence="2" id="KW-0413">Isomerase</keyword>
<dbReference type="AlphaFoldDB" id="A0A3M8AU20"/>
<reference evidence="2 3" key="1">
    <citation type="submission" date="2018-10" db="EMBL/GenBank/DDBJ databases">
        <title>Phylogenomics of Brevibacillus.</title>
        <authorList>
            <person name="Dunlap C."/>
        </authorList>
    </citation>
    <scope>NUCLEOTIDE SEQUENCE [LARGE SCALE GENOMIC DNA]</scope>
    <source>
        <strain evidence="2 3">DSM 100115</strain>
    </source>
</reference>
<dbReference type="EMBL" id="RHHS01000039">
    <property type="protein sequence ID" value="RNB54680.1"/>
    <property type="molecule type" value="Genomic_DNA"/>
</dbReference>
<protein>
    <submittedName>
        <fullName evidence="2">Enoyl-CoA hydratase/isomerase family protein</fullName>
    </submittedName>
</protein>
<sequence length="257" mass="27928">MEQEVQATPLLLKKEEGVCTITLNRPRVLNAMTVEMFSLLQKSIAEAADDPEVEVLILRGAGGHFCSGADLTVLTALSDKSEAEKALAVINDFIMRLHEMPKPVIAVVEGVAVGAGLNLALHADFVIATKDAVLQEPFVQIGLTTDFGGTYLLPRLVGTAWAKRLALLGEKISGQTAEQIGLIYRAVEPARMEQEVEALVAAVRRLPRQAYAVTKEGLGRCQCNGLEYALAWEKQQQPSLIAHPAFQSLVRAKMKRT</sequence>
<comment type="caution">
    <text evidence="2">The sequence shown here is derived from an EMBL/GenBank/DDBJ whole genome shotgun (WGS) entry which is preliminary data.</text>
</comment>
<dbReference type="OrthoDB" id="9775794at2"/>
<evidence type="ECO:0000256" key="1">
    <source>
        <dbReference type="RuleBase" id="RU003707"/>
    </source>
</evidence>
<comment type="similarity">
    <text evidence="1">Belongs to the enoyl-CoA hydratase/isomerase family.</text>
</comment>
<dbReference type="GO" id="GO:0016853">
    <property type="term" value="F:isomerase activity"/>
    <property type="evidence" value="ECO:0007669"/>
    <property type="project" value="UniProtKB-KW"/>
</dbReference>
<keyword evidence="3" id="KW-1185">Reference proteome</keyword>
<dbReference type="InterPro" id="IPR001753">
    <property type="entry name" value="Enoyl-CoA_hydra/iso"/>
</dbReference>
<dbReference type="CDD" id="cd06558">
    <property type="entry name" value="crotonase-like"/>
    <property type="match status" value="1"/>
</dbReference>
<gene>
    <name evidence="2" type="ORF">EDM57_16720</name>
</gene>
<dbReference type="Pfam" id="PF00378">
    <property type="entry name" value="ECH_1"/>
    <property type="match status" value="1"/>
</dbReference>
<dbReference type="PROSITE" id="PS00166">
    <property type="entry name" value="ENOYL_COA_HYDRATASE"/>
    <property type="match status" value="1"/>
</dbReference>
<name>A0A3M8AU20_9BACL</name>
<evidence type="ECO:0000313" key="2">
    <source>
        <dbReference type="EMBL" id="RNB54680.1"/>
    </source>
</evidence>
<evidence type="ECO:0000313" key="3">
    <source>
        <dbReference type="Proteomes" id="UP000268829"/>
    </source>
</evidence>
<dbReference type="InterPro" id="IPR029045">
    <property type="entry name" value="ClpP/crotonase-like_dom_sf"/>
</dbReference>